<evidence type="ECO:0000256" key="1">
    <source>
        <dbReference type="SAM" id="MobiDB-lite"/>
    </source>
</evidence>
<reference evidence="2" key="1">
    <citation type="submission" date="2014-12" db="EMBL/GenBank/DDBJ databases">
        <title>Insight into the proteome of Arion vulgaris.</title>
        <authorList>
            <person name="Aradska J."/>
            <person name="Bulat T."/>
            <person name="Smidak R."/>
            <person name="Sarate P."/>
            <person name="Gangsoo J."/>
            <person name="Sialana F."/>
            <person name="Bilban M."/>
            <person name="Lubec G."/>
        </authorList>
    </citation>
    <scope>NUCLEOTIDE SEQUENCE</scope>
    <source>
        <tissue evidence="2">Skin</tissue>
    </source>
</reference>
<evidence type="ECO:0000313" key="2">
    <source>
        <dbReference type="EMBL" id="CEK58161.1"/>
    </source>
</evidence>
<gene>
    <name evidence="2" type="primary">ORF32188</name>
</gene>
<accession>A0A0B6YQV0</accession>
<name>A0A0B6YQV0_9EUPU</name>
<feature type="compositionally biased region" description="Basic and acidic residues" evidence="1">
    <location>
        <begin position="111"/>
        <end position="125"/>
    </location>
</feature>
<dbReference type="EMBL" id="HACG01011296">
    <property type="protein sequence ID" value="CEK58161.1"/>
    <property type="molecule type" value="Transcribed_RNA"/>
</dbReference>
<feature type="compositionally biased region" description="Basic and acidic residues" evidence="1">
    <location>
        <begin position="75"/>
        <end position="89"/>
    </location>
</feature>
<dbReference type="AlphaFoldDB" id="A0A0B6YQV0"/>
<sequence>MKRRYCDLRDKYYAKLEKEVADRKHQETLERERQQLEKEKEERLRVEAEIVEQEETQRREQLARDNFEREQSLAERLELDHRREKKEELQSTASDEGVLLKASSTEELEEKDFPSLSRRDSEESS</sequence>
<protein>
    <submittedName>
        <fullName evidence="2">Uncharacterized protein</fullName>
    </submittedName>
</protein>
<feature type="region of interest" description="Disordered" evidence="1">
    <location>
        <begin position="75"/>
        <end position="125"/>
    </location>
</feature>
<feature type="region of interest" description="Disordered" evidence="1">
    <location>
        <begin position="22"/>
        <end position="43"/>
    </location>
</feature>
<proteinExistence type="predicted"/>
<organism evidence="2">
    <name type="scientific">Arion vulgaris</name>
    <dbReference type="NCBI Taxonomy" id="1028688"/>
    <lineage>
        <taxon>Eukaryota</taxon>
        <taxon>Metazoa</taxon>
        <taxon>Spiralia</taxon>
        <taxon>Lophotrochozoa</taxon>
        <taxon>Mollusca</taxon>
        <taxon>Gastropoda</taxon>
        <taxon>Heterobranchia</taxon>
        <taxon>Euthyneura</taxon>
        <taxon>Panpulmonata</taxon>
        <taxon>Eupulmonata</taxon>
        <taxon>Stylommatophora</taxon>
        <taxon>Helicina</taxon>
        <taxon>Arionoidea</taxon>
        <taxon>Arionidae</taxon>
        <taxon>Arion</taxon>
    </lineage>
</organism>
<feature type="non-terminal residue" evidence="2">
    <location>
        <position position="125"/>
    </location>
</feature>